<evidence type="ECO:0000256" key="6">
    <source>
        <dbReference type="SAM" id="MobiDB-lite"/>
    </source>
</evidence>
<keyword evidence="4 5" id="KW-0274">FAD</keyword>
<dbReference type="PROSITE" id="PS00624">
    <property type="entry name" value="GMC_OXRED_2"/>
    <property type="match status" value="1"/>
</dbReference>
<dbReference type="EMBL" id="OOIL02002122">
    <property type="protein sequence ID" value="VFQ80581.1"/>
    <property type="molecule type" value="Genomic_DNA"/>
</dbReference>
<organism evidence="10 11">
    <name type="scientific">Cuscuta campestris</name>
    <dbReference type="NCBI Taxonomy" id="132261"/>
    <lineage>
        <taxon>Eukaryota</taxon>
        <taxon>Viridiplantae</taxon>
        <taxon>Streptophyta</taxon>
        <taxon>Embryophyta</taxon>
        <taxon>Tracheophyta</taxon>
        <taxon>Spermatophyta</taxon>
        <taxon>Magnoliopsida</taxon>
        <taxon>eudicotyledons</taxon>
        <taxon>Gunneridae</taxon>
        <taxon>Pentapetalae</taxon>
        <taxon>asterids</taxon>
        <taxon>lamiids</taxon>
        <taxon>Solanales</taxon>
        <taxon>Convolvulaceae</taxon>
        <taxon>Cuscuteae</taxon>
        <taxon>Cuscuta</taxon>
        <taxon>Cuscuta subgen. Grammica</taxon>
        <taxon>Cuscuta sect. Cleistogrammica</taxon>
    </lineage>
</organism>
<reference evidence="10 11" key="1">
    <citation type="submission" date="2018-04" db="EMBL/GenBank/DDBJ databases">
        <authorList>
            <person name="Vogel A."/>
        </authorList>
    </citation>
    <scope>NUCLEOTIDE SEQUENCE [LARGE SCALE GENOMIC DNA]</scope>
</reference>
<dbReference type="Gene3D" id="3.40.640.10">
    <property type="entry name" value="Type I PLP-dependent aspartate aminotransferase-like (Major domain)"/>
    <property type="match status" value="1"/>
</dbReference>
<evidence type="ECO:0000256" key="2">
    <source>
        <dbReference type="ARBA" id="ARBA00022630"/>
    </source>
</evidence>
<sequence length="1206" mass="133999">MIRSSLFAFLFFISSCFSEQAPYASFAKNATSAPTTEYFDYIVIGGGTAGCALAATLSEGAKVLLLERGGLPYGNPNITTLNGFARTLADTSPDSASQLFVSTDGVFNHRARVLGGGSALNAGFYTRASAGYVESAGWDQALVNESYEWVERKVAFQPPMLAWQSAVRDGLLEAGVLPYHGFTYEHLYGTKVGGTIFDENGYRHTAADLLEYADPAKITVYLYATVHKIFFRKDEQGDPRAYAVFYRDSSGSRHLAYLNSGAENEVILSAGAVGSPQMLMLSGIGSAQQLKAHNIEVILNQPMVGQGMSDNPMNAVLIPSPRPVEVSLIQVVGITHFDSYIEAASGSLELAWMQRMAADFERLANLSSKAMKMPTNITTLITNTTTEGGKMNVASPYIEASVQAGIILEKVAGPFSTGYMELQSRDPSDNPRVTFNYFKDPRDLQRCVEGLEIISRVIQSRSFSRFRYPLTSSQSLIAAMLTLPLNLRPKHVAAAVSLEQFCIDTVMTIWHYHGGCQVRKVVDRDYRVIGVKALRVVDGSTFINSPGTNPQATVMMLGRYMGRRILEQRANSPNPKSSSPLTKPIKPHTSSPSFLILTSHPRTHPTPPVHHRTTHHTMPSAAAAAIMARDEDDDGDNPAELSCFHALCPNPLHRSQLEPLNGGGARKDNSGSSKQPRNTSSAYRHDFTDTTASSLFPNTHFTDFESLPSIQESFAQFITAYPLYSQTKQIDTIRAQEYYNLTLSKHVCLDYIGIGLFSYAQQVQAFPQFPVSSPSSSSSPKQHGSLDFPTTFFDITFNSVNLKSHLLNGGDESPLERGIKSRIMDFLNVSERDYSLVLTANKSSAFKLVAESYPFQTNRKLLTVYDHNSEALDTMVNAAEKRRAQVSSAEFKWPRLRVHAENLKKAILGKKKKKKGEKGLFVFPLQSRVTGGSYSYQWMNLAQENGWHVLLDACALGPKDMDSFGLSLFKPDFLVSSFYKVFGDNPTGFGCLIVKNSVVSILEESKTACIVSLVPQTPQFHSPEVECKCLDQVDSLGLMVVNKRRKYLINWLVAALTKLQHPNRLDGFPLVRIYGPKIKFDRGPALAFNVYDWEGEKLDPTFIQKLADRHHISLSQGVLNNIWFQDKYQEERDRILEKTKTEKQGESRDNKGAKGISVVTIALSFLANFEDTYRFWAFIARFLDADFVEKEKWRYTSLNQRNVEVL</sequence>
<dbReference type="GO" id="GO:0050660">
    <property type="term" value="F:flavin adenine dinucleotide binding"/>
    <property type="evidence" value="ECO:0007669"/>
    <property type="project" value="InterPro"/>
</dbReference>
<dbReference type="Gene3D" id="3.90.1150.10">
    <property type="entry name" value="Aspartate Aminotransferase, domain 1"/>
    <property type="match status" value="1"/>
</dbReference>
<dbReference type="GO" id="GO:0016614">
    <property type="term" value="F:oxidoreductase activity, acting on CH-OH group of donors"/>
    <property type="evidence" value="ECO:0007669"/>
    <property type="project" value="InterPro"/>
</dbReference>
<evidence type="ECO:0000256" key="7">
    <source>
        <dbReference type="SAM" id="SignalP"/>
    </source>
</evidence>
<evidence type="ECO:0000313" key="10">
    <source>
        <dbReference type="EMBL" id="VFQ80581.1"/>
    </source>
</evidence>
<keyword evidence="2 5" id="KW-0285">Flavoprotein</keyword>
<dbReference type="InterPro" id="IPR000172">
    <property type="entry name" value="GMC_OxRdtase_N"/>
</dbReference>
<dbReference type="SUPFAM" id="SSF53383">
    <property type="entry name" value="PLP-dependent transferases"/>
    <property type="match status" value="1"/>
</dbReference>
<evidence type="ECO:0000313" key="11">
    <source>
        <dbReference type="Proteomes" id="UP000595140"/>
    </source>
</evidence>
<keyword evidence="3 7" id="KW-0732">Signal</keyword>
<dbReference type="InterPro" id="IPR015424">
    <property type="entry name" value="PyrdxlP-dep_Trfase"/>
</dbReference>
<evidence type="ECO:0000256" key="4">
    <source>
        <dbReference type="ARBA" id="ARBA00022827"/>
    </source>
</evidence>
<dbReference type="Gene3D" id="3.30.410.40">
    <property type="match status" value="1"/>
</dbReference>
<evidence type="ECO:0000259" key="9">
    <source>
        <dbReference type="PROSITE" id="PS00624"/>
    </source>
</evidence>
<dbReference type="SUPFAM" id="SSF51905">
    <property type="entry name" value="FAD/NAD(P)-binding domain"/>
    <property type="match status" value="1"/>
</dbReference>
<protein>
    <recommendedName>
        <fullName evidence="8 9">Glucose-methanol-choline oxidoreductase N-terminal domain-containing protein</fullName>
    </recommendedName>
</protein>
<feature type="region of interest" description="Disordered" evidence="6">
    <location>
        <begin position="655"/>
        <end position="685"/>
    </location>
</feature>
<accession>A0A484LVM3</accession>
<proteinExistence type="inferred from homology"/>
<name>A0A484LVM3_9ASTE</name>
<dbReference type="InterPro" id="IPR036188">
    <property type="entry name" value="FAD/NAD-bd_sf"/>
</dbReference>
<dbReference type="Pfam" id="PF05199">
    <property type="entry name" value="GMC_oxred_C"/>
    <property type="match status" value="1"/>
</dbReference>
<dbReference type="PROSITE" id="PS51257">
    <property type="entry name" value="PROKAR_LIPOPROTEIN"/>
    <property type="match status" value="1"/>
</dbReference>
<dbReference type="PROSITE" id="PS00623">
    <property type="entry name" value="GMC_OXRED_1"/>
    <property type="match status" value="1"/>
</dbReference>
<keyword evidence="11" id="KW-1185">Reference proteome</keyword>
<dbReference type="AlphaFoldDB" id="A0A484LVM3"/>
<gene>
    <name evidence="10" type="ORF">CCAM_LOCUS22357</name>
</gene>
<evidence type="ECO:0000256" key="5">
    <source>
        <dbReference type="RuleBase" id="RU003968"/>
    </source>
</evidence>
<dbReference type="PANTHER" id="PTHR45968">
    <property type="entry name" value="OSJNBA0019K04.7 PROTEIN"/>
    <property type="match status" value="1"/>
</dbReference>
<dbReference type="PANTHER" id="PTHR45968:SF31">
    <property type="entry name" value="GLUCOSE-METHANOL-CHOLINE (GMC) OXIDOREDUCTASE FAMILY PROTEIN"/>
    <property type="match status" value="1"/>
</dbReference>
<feature type="chain" id="PRO_5019853273" description="Glucose-methanol-choline oxidoreductase N-terminal domain-containing protein" evidence="7">
    <location>
        <begin position="19"/>
        <end position="1206"/>
    </location>
</feature>
<feature type="domain" description="Glucose-methanol-choline oxidoreductase N-terminal" evidence="8">
    <location>
        <begin position="111"/>
        <end position="134"/>
    </location>
</feature>
<dbReference type="Gene3D" id="3.50.50.60">
    <property type="entry name" value="FAD/NAD(P)-binding domain"/>
    <property type="match status" value="1"/>
</dbReference>
<evidence type="ECO:0000256" key="1">
    <source>
        <dbReference type="ARBA" id="ARBA00001974"/>
    </source>
</evidence>
<dbReference type="Proteomes" id="UP000595140">
    <property type="component" value="Unassembled WGS sequence"/>
</dbReference>
<dbReference type="InterPro" id="IPR015421">
    <property type="entry name" value="PyrdxlP-dep_Trfase_major"/>
</dbReference>
<feature type="compositionally biased region" description="Polar residues" evidence="6">
    <location>
        <begin position="569"/>
        <end position="581"/>
    </location>
</feature>
<feature type="region of interest" description="Disordered" evidence="6">
    <location>
        <begin position="569"/>
        <end position="620"/>
    </location>
</feature>
<comment type="cofactor">
    <cofactor evidence="1">
        <name>FAD</name>
        <dbReference type="ChEBI" id="CHEBI:57692"/>
    </cofactor>
</comment>
<feature type="signal peptide" evidence="7">
    <location>
        <begin position="1"/>
        <end position="18"/>
    </location>
</feature>
<dbReference type="SUPFAM" id="SSF54373">
    <property type="entry name" value="FAD-linked reductases, C-terminal domain"/>
    <property type="match status" value="1"/>
</dbReference>
<dbReference type="InterPro" id="IPR015422">
    <property type="entry name" value="PyrdxlP-dep_Trfase_small"/>
</dbReference>
<evidence type="ECO:0000256" key="3">
    <source>
        <dbReference type="ARBA" id="ARBA00022729"/>
    </source>
</evidence>
<dbReference type="OrthoDB" id="269227at2759"/>
<dbReference type="InterPro" id="IPR051871">
    <property type="entry name" value="GMC_Oxidoreductase-Related"/>
</dbReference>
<feature type="domain" description="Glucose-methanol-choline oxidoreductase N-terminal" evidence="9">
    <location>
        <begin position="271"/>
        <end position="285"/>
    </location>
</feature>
<evidence type="ECO:0000259" key="8">
    <source>
        <dbReference type="PROSITE" id="PS00623"/>
    </source>
</evidence>
<feature type="compositionally biased region" description="Polar residues" evidence="6">
    <location>
        <begin position="670"/>
        <end position="682"/>
    </location>
</feature>
<dbReference type="Pfam" id="PF00732">
    <property type="entry name" value="GMC_oxred_N"/>
    <property type="match status" value="1"/>
</dbReference>
<dbReference type="InterPro" id="IPR007867">
    <property type="entry name" value="GMC_OxRtase_C"/>
</dbReference>
<comment type="similarity">
    <text evidence="5">Belongs to the GMC oxidoreductase family.</text>
</comment>